<dbReference type="VEuPathDB" id="AmoebaDB:DDB_G0281995"/>
<dbReference type="dictyBase" id="DDB_G0281995"/>
<dbReference type="AlphaFoldDB" id="Q54T54"/>
<comment type="caution">
    <text evidence="1">The sequence shown here is derived from an EMBL/GenBank/DDBJ whole genome shotgun (WGS) entry which is preliminary data.</text>
</comment>
<dbReference type="GeneID" id="8623352"/>
<reference evidence="1 2" key="1">
    <citation type="journal article" date="2005" name="Nature">
        <title>The genome of the social amoeba Dictyostelium discoideum.</title>
        <authorList>
            <consortium name="The Dictyostelium discoideum Sequencing Consortium"/>
            <person name="Eichinger L."/>
            <person name="Pachebat J.A."/>
            <person name="Glockner G."/>
            <person name="Rajandream M.A."/>
            <person name="Sucgang R."/>
            <person name="Berriman M."/>
            <person name="Song J."/>
            <person name="Olsen R."/>
            <person name="Szafranski K."/>
            <person name="Xu Q."/>
            <person name="Tunggal B."/>
            <person name="Kummerfeld S."/>
            <person name="Madera M."/>
            <person name="Konfortov B.A."/>
            <person name="Rivero F."/>
            <person name="Bankier A.T."/>
            <person name="Lehmann R."/>
            <person name="Hamlin N."/>
            <person name="Davies R."/>
            <person name="Gaudet P."/>
            <person name="Fey P."/>
            <person name="Pilcher K."/>
            <person name="Chen G."/>
            <person name="Saunders D."/>
            <person name="Sodergren E."/>
            <person name="Davis P."/>
            <person name="Kerhornou A."/>
            <person name="Nie X."/>
            <person name="Hall N."/>
            <person name="Anjard C."/>
            <person name="Hemphill L."/>
            <person name="Bason N."/>
            <person name="Farbrother P."/>
            <person name="Desany B."/>
            <person name="Just E."/>
            <person name="Morio T."/>
            <person name="Rost R."/>
            <person name="Churcher C."/>
            <person name="Cooper J."/>
            <person name="Haydock S."/>
            <person name="van Driessche N."/>
            <person name="Cronin A."/>
            <person name="Goodhead I."/>
            <person name="Muzny D."/>
            <person name="Mourier T."/>
            <person name="Pain A."/>
            <person name="Lu M."/>
            <person name="Harper D."/>
            <person name="Lindsay R."/>
            <person name="Hauser H."/>
            <person name="James K."/>
            <person name="Quiles M."/>
            <person name="Madan Babu M."/>
            <person name="Saito T."/>
            <person name="Buchrieser C."/>
            <person name="Wardroper A."/>
            <person name="Felder M."/>
            <person name="Thangavelu M."/>
            <person name="Johnson D."/>
            <person name="Knights A."/>
            <person name="Loulseged H."/>
            <person name="Mungall K."/>
            <person name="Oliver K."/>
            <person name="Price C."/>
            <person name="Quail M.A."/>
            <person name="Urushihara H."/>
            <person name="Hernandez J."/>
            <person name="Rabbinowitsch E."/>
            <person name="Steffen D."/>
            <person name="Sanders M."/>
            <person name="Ma J."/>
            <person name="Kohara Y."/>
            <person name="Sharp S."/>
            <person name="Simmonds M."/>
            <person name="Spiegler S."/>
            <person name="Tivey A."/>
            <person name="Sugano S."/>
            <person name="White B."/>
            <person name="Walker D."/>
            <person name="Woodward J."/>
            <person name="Winckler T."/>
            <person name="Tanaka Y."/>
            <person name="Shaulsky G."/>
            <person name="Schleicher M."/>
            <person name="Weinstock G."/>
            <person name="Rosenthal A."/>
            <person name="Cox E.C."/>
            <person name="Chisholm R.L."/>
            <person name="Gibbs R."/>
            <person name="Loomis W.F."/>
            <person name="Platzer M."/>
            <person name="Kay R.R."/>
            <person name="Williams J."/>
            <person name="Dear P.H."/>
            <person name="Noegel A.A."/>
            <person name="Barrell B."/>
            <person name="Kuspa A."/>
        </authorList>
    </citation>
    <scope>NUCLEOTIDE SEQUENCE [LARGE SCALE GENOMIC DNA]</scope>
    <source>
        <strain evidence="1 2">AX4</strain>
    </source>
</reference>
<proteinExistence type="predicted"/>
<protein>
    <submittedName>
        <fullName evidence="1">Uncharacterized protein</fullName>
    </submittedName>
</protein>
<dbReference type="EMBL" id="AAFI02000044">
    <property type="protein sequence ID" value="EAL66419.1"/>
    <property type="molecule type" value="Genomic_DNA"/>
</dbReference>
<evidence type="ECO:0000313" key="1">
    <source>
        <dbReference type="EMBL" id="EAL66419.1"/>
    </source>
</evidence>
<dbReference type="RefSeq" id="XP_640397.1">
    <property type="nucleotide sequence ID" value="XM_635305.1"/>
</dbReference>
<name>Q54T54_DICDI</name>
<dbReference type="PaxDb" id="44689-DDB0205077"/>
<dbReference type="HOGENOM" id="CLU_3054361_0_0_1"/>
<keyword evidence="2" id="KW-1185">Reference proteome</keyword>
<organism evidence="1 2">
    <name type="scientific">Dictyostelium discoideum</name>
    <name type="common">Social amoeba</name>
    <dbReference type="NCBI Taxonomy" id="44689"/>
    <lineage>
        <taxon>Eukaryota</taxon>
        <taxon>Amoebozoa</taxon>
        <taxon>Evosea</taxon>
        <taxon>Eumycetozoa</taxon>
        <taxon>Dictyostelia</taxon>
        <taxon>Dictyosteliales</taxon>
        <taxon>Dictyosteliaceae</taxon>
        <taxon>Dictyostelium</taxon>
    </lineage>
</organism>
<dbReference type="KEGG" id="ddi:DDB_G0281995"/>
<evidence type="ECO:0000313" key="2">
    <source>
        <dbReference type="Proteomes" id="UP000002195"/>
    </source>
</evidence>
<sequence length="54" mass="5849">MGNMFPGLSNKKKATIISLNAELGLNDKTIKNFSRSLNNNAVTVTNVQPPSLFV</sequence>
<dbReference type="Proteomes" id="UP000002195">
    <property type="component" value="Unassembled WGS sequence"/>
</dbReference>
<accession>Q54T54</accession>
<gene>
    <name evidence="1" type="ORF">DDB_G0281995</name>
</gene>
<dbReference type="InParanoid" id="Q54T54"/>